<dbReference type="EMBL" id="RHHQ01000028">
    <property type="protein sequence ID" value="RNB79578.1"/>
    <property type="molecule type" value="Genomic_DNA"/>
</dbReference>
<evidence type="ECO:0000313" key="4">
    <source>
        <dbReference type="Proteomes" id="UP000271031"/>
    </source>
</evidence>
<evidence type="ECO:0000259" key="2">
    <source>
        <dbReference type="Pfam" id="PF00296"/>
    </source>
</evidence>
<organism evidence="3 4">
    <name type="scientific">Brevibacillus fluminis</name>
    <dbReference type="NCBI Taxonomy" id="511487"/>
    <lineage>
        <taxon>Bacteria</taxon>
        <taxon>Bacillati</taxon>
        <taxon>Bacillota</taxon>
        <taxon>Bacilli</taxon>
        <taxon>Bacillales</taxon>
        <taxon>Paenibacillaceae</taxon>
        <taxon>Brevibacillus</taxon>
    </lineage>
</organism>
<dbReference type="NCBIfam" id="TIGR03558">
    <property type="entry name" value="oxido_grp_1"/>
    <property type="match status" value="1"/>
</dbReference>
<dbReference type="Pfam" id="PF00296">
    <property type="entry name" value="Bac_luciferase"/>
    <property type="match status" value="1"/>
</dbReference>
<sequence>MITLSALDQSPIAEGSTAVEALQQTARLAAELDKWGYHRFWVSEHHHAAHLAGTSPEVLISHLAAKTSRIRVGSGGVMLPHYSAYKVAENFRLLEALYPNRIDLGLGRAPGGMPLSTRALQEGKVHGGIDQYPDQLDDLIDYLHDSIGEDHPYSGLRAMPLIETAPELWLLGSSDESGGLAAQRGAAFAFAHFINGFGGTDVMRTYRRSFRPSVLGAVPRTMVAVFAFCAETEEEANRLASSLDLSILLREKGMGRRGGVPTVEEAMAYPYTEHDKLRARENRKRMIIGTKEQVKQRIVQMSEEYEADEFMIVTITHDFAAKLRSYRLLAEAFGLPGVAGADA</sequence>
<reference evidence="3 4" key="1">
    <citation type="submission" date="2018-10" db="EMBL/GenBank/DDBJ databases">
        <title>Phylogenomics of Brevibacillus.</title>
        <authorList>
            <person name="Dunlap C."/>
        </authorList>
    </citation>
    <scope>NUCLEOTIDE SEQUENCE [LARGE SCALE GENOMIC DNA]</scope>
    <source>
        <strain evidence="3 4">JCM 15716</strain>
    </source>
</reference>
<dbReference type="PANTHER" id="PTHR30137:SF19">
    <property type="entry name" value="LUCIFERASE-LIKE MONOOXYGENASE"/>
    <property type="match status" value="1"/>
</dbReference>
<dbReference type="Proteomes" id="UP000271031">
    <property type="component" value="Unassembled WGS sequence"/>
</dbReference>
<evidence type="ECO:0000256" key="1">
    <source>
        <dbReference type="ARBA" id="ARBA00007789"/>
    </source>
</evidence>
<keyword evidence="4" id="KW-1185">Reference proteome</keyword>
<dbReference type="AlphaFoldDB" id="A0A3M8CVE0"/>
<dbReference type="InterPro" id="IPR011251">
    <property type="entry name" value="Luciferase-like_dom"/>
</dbReference>
<evidence type="ECO:0000313" key="3">
    <source>
        <dbReference type="EMBL" id="RNB79578.1"/>
    </source>
</evidence>
<dbReference type="SUPFAM" id="SSF51679">
    <property type="entry name" value="Bacterial luciferase-like"/>
    <property type="match status" value="1"/>
</dbReference>
<dbReference type="PANTHER" id="PTHR30137">
    <property type="entry name" value="LUCIFERASE-LIKE MONOOXYGENASE"/>
    <property type="match status" value="1"/>
</dbReference>
<dbReference type="InterPro" id="IPR050766">
    <property type="entry name" value="Bact_Lucif_Oxidored"/>
</dbReference>
<comment type="similarity">
    <text evidence="1">To bacterial alkanal monooxygenase alpha and beta chains.</text>
</comment>
<dbReference type="InterPro" id="IPR019949">
    <property type="entry name" value="CmoO-like"/>
</dbReference>
<dbReference type="InterPro" id="IPR036661">
    <property type="entry name" value="Luciferase-like_sf"/>
</dbReference>
<protein>
    <submittedName>
        <fullName evidence="3">LLM class flavin-dependent oxidoreductase</fullName>
    </submittedName>
</protein>
<dbReference type="RefSeq" id="WP_122921429.1">
    <property type="nucleotide sequence ID" value="NZ_RHHQ01000028.1"/>
</dbReference>
<dbReference type="GO" id="GO:0016705">
    <property type="term" value="F:oxidoreductase activity, acting on paired donors, with incorporation or reduction of molecular oxygen"/>
    <property type="evidence" value="ECO:0007669"/>
    <property type="project" value="InterPro"/>
</dbReference>
<dbReference type="OrthoDB" id="9780518at2"/>
<name>A0A3M8CVE0_9BACL</name>
<accession>A0A3M8CVE0</accession>
<dbReference type="Gene3D" id="3.20.20.30">
    <property type="entry name" value="Luciferase-like domain"/>
    <property type="match status" value="1"/>
</dbReference>
<dbReference type="GO" id="GO:0005829">
    <property type="term" value="C:cytosol"/>
    <property type="evidence" value="ECO:0007669"/>
    <property type="project" value="TreeGrafter"/>
</dbReference>
<comment type="caution">
    <text evidence="3">The sequence shown here is derived from an EMBL/GenBank/DDBJ whole genome shotgun (WGS) entry which is preliminary data.</text>
</comment>
<gene>
    <name evidence="3" type="ORF">EDM56_29075</name>
</gene>
<dbReference type="FunFam" id="3.20.20.30:FF:000002">
    <property type="entry name" value="LLM class flavin-dependent oxidoreductase"/>
    <property type="match status" value="1"/>
</dbReference>
<proteinExistence type="predicted"/>
<feature type="domain" description="Luciferase-like" evidence="2">
    <location>
        <begin position="15"/>
        <end position="301"/>
    </location>
</feature>